<feature type="compositionally biased region" description="Pro residues" evidence="1">
    <location>
        <begin position="346"/>
        <end position="361"/>
    </location>
</feature>
<organism evidence="2 3">
    <name type="scientific">Oedothorax gibbosus</name>
    <dbReference type="NCBI Taxonomy" id="931172"/>
    <lineage>
        <taxon>Eukaryota</taxon>
        <taxon>Metazoa</taxon>
        <taxon>Ecdysozoa</taxon>
        <taxon>Arthropoda</taxon>
        <taxon>Chelicerata</taxon>
        <taxon>Arachnida</taxon>
        <taxon>Araneae</taxon>
        <taxon>Araneomorphae</taxon>
        <taxon>Entelegynae</taxon>
        <taxon>Araneoidea</taxon>
        <taxon>Linyphiidae</taxon>
        <taxon>Erigoninae</taxon>
        <taxon>Oedothorax</taxon>
    </lineage>
</organism>
<sequence>QKLIDYLKLKDAALNFLKPFSNEEYIQAYSHPQATNIKTVNRQSAGAELPCAVVPPGDDPRTPKPRPPQDGISAKELVVNPSHPDSSAPSIDDYNYYSLPSTSSAMEITDDPDGNGSFIVNTKKPIKRKTSDTVSPSIVHPNKFQHLNPDASLDDINPTQEIEDNFTQVNNRPTRIPPLIITNPQFKWTEIRKKLIDSLGEERFSGKTSGEHFKLQMISEKGHRIASKLLEDLNIDYSTYAFKGQNPLKVIIKNLPADTDPAEIIQALKDENLPIQNVHQLKKTLDFQRIPLPIFLAELERNTPPTLDLENFPQFSTAPPPPPTPTWTSAEGHRQNPATSHQAPPAGAPPPPSSAPPPSTNPGPRSNSSSDNHNSFDLRTLFFKLHNLRQKFKTSKDIVTKMEIGFEAITELFNLFSHE</sequence>
<evidence type="ECO:0000313" key="2">
    <source>
        <dbReference type="EMBL" id="KAG8174845.1"/>
    </source>
</evidence>
<feature type="region of interest" description="Disordered" evidence="1">
    <location>
        <begin position="306"/>
        <end position="373"/>
    </location>
</feature>
<dbReference type="Proteomes" id="UP000827092">
    <property type="component" value="Unassembled WGS sequence"/>
</dbReference>
<comment type="caution">
    <text evidence="2">The sequence shown here is derived from an EMBL/GenBank/DDBJ whole genome shotgun (WGS) entry which is preliminary data.</text>
</comment>
<accession>A0AAV6TTR8</accession>
<reference evidence="2 3" key="1">
    <citation type="journal article" date="2022" name="Nat. Ecol. Evol.">
        <title>A masculinizing supergene underlies an exaggerated male reproductive morph in a spider.</title>
        <authorList>
            <person name="Hendrickx F."/>
            <person name="De Corte Z."/>
            <person name="Sonet G."/>
            <person name="Van Belleghem S.M."/>
            <person name="Kostlbacher S."/>
            <person name="Vangestel C."/>
        </authorList>
    </citation>
    <scope>NUCLEOTIDE SEQUENCE [LARGE SCALE GENOMIC DNA]</scope>
    <source>
        <strain evidence="2">W744_W776</strain>
    </source>
</reference>
<feature type="non-terminal residue" evidence="2">
    <location>
        <position position="1"/>
    </location>
</feature>
<protein>
    <submittedName>
        <fullName evidence="2">Uncharacterized protein</fullName>
    </submittedName>
</protein>
<proteinExistence type="predicted"/>
<feature type="region of interest" description="Disordered" evidence="1">
    <location>
        <begin position="52"/>
        <end position="74"/>
    </location>
</feature>
<evidence type="ECO:0000256" key="1">
    <source>
        <dbReference type="SAM" id="MobiDB-lite"/>
    </source>
</evidence>
<evidence type="ECO:0000313" key="3">
    <source>
        <dbReference type="Proteomes" id="UP000827092"/>
    </source>
</evidence>
<dbReference type="AlphaFoldDB" id="A0AAV6TTR8"/>
<dbReference type="EMBL" id="JAFNEN010001128">
    <property type="protein sequence ID" value="KAG8174845.1"/>
    <property type="molecule type" value="Genomic_DNA"/>
</dbReference>
<feature type="compositionally biased region" description="Low complexity" evidence="1">
    <location>
        <begin position="362"/>
        <end position="373"/>
    </location>
</feature>
<keyword evidence="3" id="KW-1185">Reference proteome</keyword>
<gene>
    <name evidence="2" type="ORF">JTE90_001706</name>
</gene>
<name>A0AAV6TTR8_9ARAC</name>